<gene>
    <name evidence="4" type="ORF">BKCO1_1000094</name>
</gene>
<dbReference type="EMBL" id="MNUE01000010">
    <property type="protein sequence ID" value="OJD36728.1"/>
    <property type="molecule type" value="Genomic_DNA"/>
</dbReference>
<feature type="region of interest" description="Disordered" evidence="2">
    <location>
        <begin position="449"/>
        <end position="541"/>
    </location>
</feature>
<keyword evidence="1" id="KW-0863">Zinc-finger</keyword>
<proteinExistence type="predicted"/>
<keyword evidence="1" id="KW-0479">Metal-binding</keyword>
<keyword evidence="1" id="KW-0862">Zinc</keyword>
<evidence type="ECO:0000313" key="5">
    <source>
        <dbReference type="Proteomes" id="UP000183809"/>
    </source>
</evidence>
<feature type="compositionally biased region" description="Acidic residues" evidence="2">
    <location>
        <begin position="495"/>
        <end position="515"/>
    </location>
</feature>
<dbReference type="InterPro" id="IPR000571">
    <property type="entry name" value="Znf_CCCH"/>
</dbReference>
<feature type="non-terminal residue" evidence="4">
    <location>
        <position position="753"/>
    </location>
</feature>
<feature type="compositionally biased region" description="Low complexity" evidence="2">
    <location>
        <begin position="8"/>
        <end position="45"/>
    </location>
</feature>
<dbReference type="GeneID" id="31009712"/>
<name>A0A1J9R807_9PEZI</name>
<dbReference type="Proteomes" id="UP000183809">
    <property type="component" value="Unassembled WGS sequence"/>
</dbReference>
<feature type="compositionally biased region" description="Low complexity" evidence="2">
    <location>
        <begin position="453"/>
        <end position="463"/>
    </location>
</feature>
<feature type="zinc finger region" description="C3H1-type" evidence="1">
    <location>
        <begin position="42"/>
        <end position="70"/>
    </location>
</feature>
<sequence length="753" mass="81387">MDAEGRSSIRSGTSSAAGSAAASASEAARPQPQPQGSSPAAPPRGRQCRFYGTPSGCRAGQQCPFAHDASASTGQPATTRPARQRRQAAIVADPERSEASAAVPTSTTPTPQQQQRSARVVQRPTPRAQQDDPREFQLAQIRRRFSPEESLDASSGATILAFGMKPSDPDFPFDIDELACRLRVPATYPIQGRPSLSVTNAAMDRGFQINVEKGFDALAQRQLPNQTLLTLMNALDRQLEQLLTAPPAETFSIKIVPNAAARAVPKHGEHAVQRQAPTPPAPVVVVQPQVAPAQPRESPPPPAQPAYSPEQRAQAQARRGQETRQLEARLGRLPQFSTLADGAFIMPVEPRRRAALPIALQAVKTVKLLVPELYPLQPCRIELMGIDRRAAMPVEQAFENRAGQFANMSLLNHVNYFSQNMHSMAQAPPAKSDGSPTATQQVAELGVRDHPAAEASSAASGAEADSKTKTDPADDRSHIIAIPRPPEWTVPGSGNDDDNGNPNDNEDSDGDEDSYDSYTNESDSDGEAEGAASDRAEGSSQTLSAERGVALSFPHLELYNIGLLELVKLYLTIQCTRCKDTMDVNNIQNNANADDTGIRRESCKKCAYPMSIGYRMGMMHANSVRAGYLDLEGCAPVDMLPSNFIPTCAECAIQFPSPGVVSVRGDSSMATCRECHKKMVFKIAEVKFLLISASSAQGTRALPRKKAKENLGIVAGQELPKQGRCKHYSKSNRWFRCHDADVEHTNSHANRMI</sequence>
<dbReference type="RefSeq" id="XP_020132988.1">
    <property type="nucleotide sequence ID" value="XM_020269453.1"/>
</dbReference>
<evidence type="ECO:0000256" key="1">
    <source>
        <dbReference type="PROSITE-ProRule" id="PRU00723"/>
    </source>
</evidence>
<keyword evidence="5" id="KW-1185">Reference proteome</keyword>
<feature type="compositionally biased region" description="Low complexity" evidence="2">
    <location>
        <begin position="305"/>
        <end position="318"/>
    </location>
</feature>
<evidence type="ECO:0000259" key="3">
    <source>
        <dbReference type="PROSITE" id="PS50103"/>
    </source>
</evidence>
<accession>A0A1J9R807</accession>
<dbReference type="OrthoDB" id="10253329at2759"/>
<dbReference type="AlphaFoldDB" id="A0A1J9R807"/>
<feature type="domain" description="C3H1-type" evidence="3">
    <location>
        <begin position="42"/>
        <end position="70"/>
    </location>
</feature>
<evidence type="ECO:0000256" key="2">
    <source>
        <dbReference type="SAM" id="MobiDB-lite"/>
    </source>
</evidence>
<dbReference type="STRING" id="236234.A0A1J9R807"/>
<feature type="compositionally biased region" description="Low complexity" evidence="2">
    <location>
        <begin position="99"/>
        <end position="123"/>
    </location>
</feature>
<organism evidence="4 5">
    <name type="scientific">Diplodia corticola</name>
    <dbReference type="NCBI Taxonomy" id="236234"/>
    <lineage>
        <taxon>Eukaryota</taxon>
        <taxon>Fungi</taxon>
        <taxon>Dikarya</taxon>
        <taxon>Ascomycota</taxon>
        <taxon>Pezizomycotina</taxon>
        <taxon>Dothideomycetes</taxon>
        <taxon>Dothideomycetes incertae sedis</taxon>
        <taxon>Botryosphaeriales</taxon>
        <taxon>Botryosphaeriaceae</taxon>
        <taxon>Diplodia</taxon>
    </lineage>
</organism>
<feature type="region of interest" description="Disordered" evidence="2">
    <location>
        <begin position="290"/>
        <end position="324"/>
    </location>
</feature>
<feature type="compositionally biased region" description="Basic and acidic residues" evidence="2">
    <location>
        <begin position="464"/>
        <end position="478"/>
    </location>
</feature>
<dbReference type="PROSITE" id="PS50103">
    <property type="entry name" value="ZF_C3H1"/>
    <property type="match status" value="1"/>
</dbReference>
<dbReference type="GO" id="GO:0008270">
    <property type="term" value="F:zinc ion binding"/>
    <property type="evidence" value="ECO:0007669"/>
    <property type="project" value="UniProtKB-KW"/>
</dbReference>
<feature type="region of interest" description="Disordered" evidence="2">
    <location>
        <begin position="1"/>
        <end position="136"/>
    </location>
</feature>
<protein>
    <submittedName>
        <fullName evidence="4">Chy zinc finger domain protein</fullName>
    </submittedName>
</protein>
<evidence type="ECO:0000313" key="4">
    <source>
        <dbReference type="EMBL" id="OJD36728.1"/>
    </source>
</evidence>
<comment type="caution">
    <text evidence="4">The sequence shown here is derived from an EMBL/GenBank/DDBJ whole genome shotgun (WGS) entry which is preliminary data.</text>
</comment>
<reference evidence="4 5" key="1">
    <citation type="submission" date="2016-10" db="EMBL/GenBank/DDBJ databases">
        <title>Proteomics and genomics reveal pathogen-plant mechanisms compatible with a hemibiotrophic lifestyle of Diplodia corticola.</title>
        <authorList>
            <person name="Fernandes I."/>
            <person name="De Jonge R."/>
            <person name="Van De Peer Y."/>
            <person name="Devreese B."/>
            <person name="Alves A."/>
            <person name="Esteves A.C."/>
        </authorList>
    </citation>
    <scope>NUCLEOTIDE SEQUENCE [LARGE SCALE GENOMIC DNA]</scope>
    <source>
        <strain evidence="4 5">CBS 112549</strain>
    </source>
</reference>